<name>A0A5D3BYQ8_CUCMM</name>
<dbReference type="AlphaFoldDB" id="A0A5D3BYQ8"/>
<evidence type="ECO:0000313" key="6">
    <source>
        <dbReference type="EMBL" id="TYK04158.1"/>
    </source>
</evidence>
<proteinExistence type="inferred from homology"/>
<feature type="region of interest" description="Disordered" evidence="4">
    <location>
        <begin position="1"/>
        <end position="32"/>
    </location>
</feature>
<organism evidence="6 7">
    <name type="scientific">Cucumis melo var. makuwa</name>
    <name type="common">Oriental melon</name>
    <dbReference type="NCBI Taxonomy" id="1194695"/>
    <lineage>
        <taxon>Eukaryota</taxon>
        <taxon>Viridiplantae</taxon>
        <taxon>Streptophyta</taxon>
        <taxon>Embryophyta</taxon>
        <taxon>Tracheophyta</taxon>
        <taxon>Spermatophyta</taxon>
        <taxon>Magnoliopsida</taxon>
        <taxon>eudicotyledons</taxon>
        <taxon>Gunneridae</taxon>
        <taxon>Pentapetalae</taxon>
        <taxon>rosids</taxon>
        <taxon>fabids</taxon>
        <taxon>Cucurbitales</taxon>
        <taxon>Cucurbitaceae</taxon>
        <taxon>Benincaseae</taxon>
        <taxon>Cucumis</taxon>
    </lineage>
</organism>
<evidence type="ECO:0000256" key="3">
    <source>
        <dbReference type="ARBA" id="ARBA00022801"/>
    </source>
</evidence>
<comment type="caution">
    <text evidence="6">The sequence shown here is derived from an EMBL/GenBank/DDBJ whole genome shotgun (WGS) entry which is preliminary data.</text>
</comment>
<feature type="compositionally biased region" description="Basic and acidic residues" evidence="4">
    <location>
        <begin position="10"/>
        <end position="28"/>
    </location>
</feature>
<sequence length="178" mass="20530">MMSNDQPCVEEQHTQDHNVETQRQHQEESGSVISIDGRDANLLLTIRDISDNLNAQSRKEKDLPEMITTLPLVSQPLPLFVGDFQEKSGWENVNYVIGCINIREHWLAITADMRKGKIYVFDSMSDYVEKTLFDQALQMPARCIASLVIAIKVDLHSKKFKYGPWPVLRSTKTLQRWR</sequence>
<dbReference type="InterPro" id="IPR003653">
    <property type="entry name" value="Peptidase_C48_C"/>
</dbReference>
<dbReference type="SUPFAM" id="SSF54001">
    <property type="entry name" value="Cysteine proteinases"/>
    <property type="match status" value="1"/>
</dbReference>
<dbReference type="GO" id="GO:0006508">
    <property type="term" value="P:proteolysis"/>
    <property type="evidence" value="ECO:0007669"/>
    <property type="project" value="UniProtKB-KW"/>
</dbReference>
<comment type="similarity">
    <text evidence="1">Belongs to the peptidase C48 family.</text>
</comment>
<evidence type="ECO:0000313" key="7">
    <source>
        <dbReference type="Proteomes" id="UP000321947"/>
    </source>
</evidence>
<evidence type="ECO:0000256" key="2">
    <source>
        <dbReference type="ARBA" id="ARBA00022670"/>
    </source>
</evidence>
<dbReference type="Gene3D" id="3.40.395.10">
    <property type="entry name" value="Adenoviral Proteinase, Chain A"/>
    <property type="match status" value="1"/>
</dbReference>
<dbReference type="EMBL" id="SSTD01014644">
    <property type="protein sequence ID" value="TYK04158.1"/>
    <property type="molecule type" value="Genomic_DNA"/>
</dbReference>
<dbReference type="InterPro" id="IPR038765">
    <property type="entry name" value="Papain-like_cys_pep_sf"/>
</dbReference>
<dbReference type="Proteomes" id="UP000321947">
    <property type="component" value="Unassembled WGS sequence"/>
</dbReference>
<evidence type="ECO:0000259" key="5">
    <source>
        <dbReference type="Pfam" id="PF02902"/>
    </source>
</evidence>
<feature type="domain" description="Ubiquitin-like protease family profile" evidence="5">
    <location>
        <begin position="91"/>
        <end position="175"/>
    </location>
</feature>
<dbReference type="GO" id="GO:0008234">
    <property type="term" value="F:cysteine-type peptidase activity"/>
    <property type="evidence" value="ECO:0007669"/>
    <property type="project" value="InterPro"/>
</dbReference>
<keyword evidence="3" id="KW-0378">Hydrolase</keyword>
<evidence type="ECO:0000256" key="4">
    <source>
        <dbReference type="SAM" id="MobiDB-lite"/>
    </source>
</evidence>
<gene>
    <name evidence="6" type="ORF">E5676_scaffold148G00290</name>
</gene>
<dbReference type="Pfam" id="PF02902">
    <property type="entry name" value="Peptidase_C48"/>
    <property type="match status" value="1"/>
</dbReference>
<reference evidence="6 7" key="1">
    <citation type="submission" date="2019-08" db="EMBL/GenBank/DDBJ databases">
        <title>Draft genome sequences of two oriental melons (Cucumis melo L. var makuwa).</title>
        <authorList>
            <person name="Kwon S.-Y."/>
        </authorList>
    </citation>
    <scope>NUCLEOTIDE SEQUENCE [LARGE SCALE GENOMIC DNA]</scope>
    <source>
        <strain evidence="7">cv. Chang Bougi</strain>
        <tissue evidence="6">Leaf</tissue>
    </source>
</reference>
<protein>
    <submittedName>
        <fullName evidence="6">Ulp1-like peptidase</fullName>
    </submittedName>
</protein>
<evidence type="ECO:0000256" key="1">
    <source>
        <dbReference type="ARBA" id="ARBA00005234"/>
    </source>
</evidence>
<accession>A0A5D3BYQ8</accession>
<keyword evidence="2" id="KW-0645">Protease</keyword>